<evidence type="ECO:0000313" key="2">
    <source>
        <dbReference type="Proteomes" id="UP001515500"/>
    </source>
</evidence>
<organism evidence="2 3">
    <name type="scientific">Dioscorea cayennensis subsp. rotundata</name>
    <name type="common">White Guinea yam</name>
    <name type="synonym">Dioscorea rotundata</name>
    <dbReference type="NCBI Taxonomy" id="55577"/>
    <lineage>
        <taxon>Eukaryota</taxon>
        <taxon>Viridiplantae</taxon>
        <taxon>Streptophyta</taxon>
        <taxon>Embryophyta</taxon>
        <taxon>Tracheophyta</taxon>
        <taxon>Spermatophyta</taxon>
        <taxon>Magnoliopsida</taxon>
        <taxon>Liliopsida</taxon>
        <taxon>Dioscoreales</taxon>
        <taxon>Dioscoreaceae</taxon>
        <taxon>Dioscorea</taxon>
    </lineage>
</organism>
<dbReference type="AlphaFoldDB" id="A0AB40AZS5"/>
<feature type="region of interest" description="Disordered" evidence="1">
    <location>
        <begin position="110"/>
        <end position="133"/>
    </location>
</feature>
<name>A0AB40AZS5_DIOCR</name>
<feature type="region of interest" description="Disordered" evidence="1">
    <location>
        <begin position="58"/>
        <end position="95"/>
    </location>
</feature>
<evidence type="ECO:0000313" key="3">
    <source>
        <dbReference type="RefSeq" id="XP_039119821.1"/>
    </source>
</evidence>
<feature type="region of interest" description="Disordered" evidence="1">
    <location>
        <begin position="1"/>
        <end position="34"/>
    </location>
</feature>
<proteinExistence type="predicted"/>
<sequence>MLSMLADGGGAEREEHRITYDEPSPPRESKSRLHNFSFPTLSWGSTRLLRCSKLAAGSAPLAGDPKTPSSPNAAASPSATPEEENSIPAQPWNLRTRRAACNAPIEKVLPSSSKSLSPVPVEKAGNGGRSVRLRSDSLERKKFSVQLTREEIEEDFYSFKGTKPSRRPKKRPRVVQRQLDALFPGLWLSEISLDTYKISD</sequence>
<dbReference type="Proteomes" id="UP001515500">
    <property type="component" value="Unplaced"/>
</dbReference>
<feature type="compositionally biased region" description="Low complexity" evidence="1">
    <location>
        <begin position="110"/>
        <end position="123"/>
    </location>
</feature>
<protein>
    <submittedName>
        <fullName evidence="3">Uncharacterized protein LOC120256113</fullName>
    </submittedName>
</protein>
<keyword evidence="2" id="KW-1185">Reference proteome</keyword>
<dbReference type="RefSeq" id="XP_039119821.1">
    <property type="nucleotide sequence ID" value="XM_039263887.1"/>
</dbReference>
<evidence type="ECO:0000256" key="1">
    <source>
        <dbReference type="SAM" id="MobiDB-lite"/>
    </source>
</evidence>
<dbReference type="GeneID" id="120256113"/>
<gene>
    <name evidence="3" type="primary">LOC120256113</name>
</gene>
<reference evidence="3" key="1">
    <citation type="submission" date="2025-08" db="UniProtKB">
        <authorList>
            <consortium name="RefSeq"/>
        </authorList>
    </citation>
    <scope>IDENTIFICATION</scope>
</reference>
<feature type="compositionally biased region" description="Basic and acidic residues" evidence="1">
    <location>
        <begin position="10"/>
        <end position="31"/>
    </location>
</feature>
<feature type="compositionally biased region" description="Low complexity" evidence="1">
    <location>
        <begin position="67"/>
        <end position="80"/>
    </location>
</feature>
<dbReference type="InterPro" id="IPR012438">
    <property type="entry name" value="DUF1639"/>
</dbReference>
<dbReference type="PANTHER" id="PTHR33130">
    <property type="entry name" value="PUTATIVE (DUF1639)-RELATED"/>
    <property type="match status" value="1"/>
</dbReference>
<accession>A0AB40AZS5</accession>
<dbReference type="Pfam" id="PF07797">
    <property type="entry name" value="DUF1639"/>
    <property type="match status" value="1"/>
</dbReference>
<dbReference type="PANTHER" id="PTHR33130:SF43">
    <property type="entry name" value="OS01G0688600 PROTEIN"/>
    <property type="match status" value="1"/>
</dbReference>